<dbReference type="AlphaFoldDB" id="A0A9W7G1V1"/>
<dbReference type="EMBL" id="BRYA01000693">
    <property type="protein sequence ID" value="GMI29997.1"/>
    <property type="molecule type" value="Genomic_DNA"/>
</dbReference>
<accession>A0A9W7G1V1</accession>
<name>A0A9W7G1V1_9STRA</name>
<organism evidence="1 2">
    <name type="scientific">Triparma columacea</name>
    <dbReference type="NCBI Taxonomy" id="722753"/>
    <lineage>
        <taxon>Eukaryota</taxon>
        <taxon>Sar</taxon>
        <taxon>Stramenopiles</taxon>
        <taxon>Ochrophyta</taxon>
        <taxon>Bolidophyceae</taxon>
        <taxon>Parmales</taxon>
        <taxon>Triparmaceae</taxon>
        <taxon>Triparma</taxon>
    </lineage>
</organism>
<sequence length="259" mass="28411">MHLCKGRDCGHYNGGSGTWLGSHMYRRAKTGNKKRFKSCIDTAAVNARHNPANNKINNPLRSAATIAKSSKAYNNAASKALEEEKEVLRQEFISAGASISPTLPSSGVSDLALRIEDKIRSVVKKGQLFYVFTSRGYRFEEEGFKWSTERGGKGSQLLSNLDGSPFGVKKLKELGWKLEKLHTCSNSSNVNNTEMALHRSLNNEYGSLWKDCGMGGVRGEGQGFDFCIGVAYGDVSDDMIINEKAANRHGIPIKKTKKG</sequence>
<proteinExistence type="predicted"/>
<protein>
    <submittedName>
        <fullName evidence="1">Uncharacterized protein</fullName>
    </submittedName>
</protein>
<reference evidence="2" key="1">
    <citation type="journal article" date="2023" name="Commun. Biol.">
        <title>Genome analysis of Parmales, the sister group of diatoms, reveals the evolutionary specialization of diatoms from phago-mixotrophs to photoautotrophs.</title>
        <authorList>
            <person name="Ban H."/>
            <person name="Sato S."/>
            <person name="Yoshikawa S."/>
            <person name="Yamada K."/>
            <person name="Nakamura Y."/>
            <person name="Ichinomiya M."/>
            <person name="Sato N."/>
            <person name="Blanc-Mathieu R."/>
            <person name="Endo H."/>
            <person name="Kuwata A."/>
            <person name="Ogata H."/>
        </authorList>
    </citation>
    <scope>NUCLEOTIDE SEQUENCE [LARGE SCALE GENOMIC DNA]</scope>
</reference>
<comment type="caution">
    <text evidence="1">The sequence shown here is derived from an EMBL/GenBank/DDBJ whole genome shotgun (WGS) entry which is preliminary data.</text>
</comment>
<evidence type="ECO:0000313" key="1">
    <source>
        <dbReference type="EMBL" id="GMI29997.1"/>
    </source>
</evidence>
<keyword evidence="2" id="KW-1185">Reference proteome</keyword>
<evidence type="ECO:0000313" key="2">
    <source>
        <dbReference type="Proteomes" id="UP001165065"/>
    </source>
</evidence>
<gene>
    <name evidence="1" type="ORF">TrCOL_g10866</name>
</gene>
<dbReference type="Proteomes" id="UP001165065">
    <property type="component" value="Unassembled WGS sequence"/>
</dbReference>